<evidence type="ECO:0008006" key="3">
    <source>
        <dbReference type="Google" id="ProtNLM"/>
    </source>
</evidence>
<comment type="caution">
    <text evidence="1">The sequence shown here is derived from an EMBL/GenBank/DDBJ whole genome shotgun (WGS) entry which is preliminary data.</text>
</comment>
<accession>A0ABT3KN00</accession>
<dbReference type="Proteomes" id="UP001208935">
    <property type="component" value="Unassembled WGS sequence"/>
</dbReference>
<sequence>MISHTHFLLLVVAVTRAGCSGKDPVKTVDWYKENTPERLAVIEKCDANPGELATSPNCINAIAAANQITLDKKIEYKKRTPINLSGSK</sequence>
<protein>
    <recommendedName>
        <fullName evidence="3">IncQ plasmid conjugative transfer protein TraG</fullName>
    </recommendedName>
</protein>
<evidence type="ECO:0000313" key="1">
    <source>
        <dbReference type="EMBL" id="MCW5319698.1"/>
    </source>
</evidence>
<organism evidence="1 2">
    <name type="scientific">Verminephrobacter aporrectodeae subsp. tuberculatae</name>
    <dbReference type="NCBI Taxonomy" id="1110392"/>
    <lineage>
        <taxon>Bacteria</taxon>
        <taxon>Pseudomonadati</taxon>
        <taxon>Pseudomonadota</taxon>
        <taxon>Betaproteobacteria</taxon>
        <taxon>Burkholderiales</taxon>
        <taxon>Comamonadaceae</taxon>
        <taxon>Verminephrobacter</taxon>
    </lineage>
</organism>
<proteinExistence type="predicted"/>
<gene>
    <name evidence="1" type="ORF">D5039_00425</name>
</gene>
<reference evidence="2" key="1">
    <citation type="submission" date="2023-07" db="EMBL/GenBank/DDBJ databases">
        <title>Verminephrobacter genomes.</title>
        <authorList>
            <person name="Lund M.B."/>
        </authorList>
    </citation>
    <scope>NUCLEOTIDE SEQUENCE [LARGE SCALE GENOMIC DNA]</scope>
    <source>
        <strain evidence="2">AtM5-05</strain>
    </source>
</reference>
<dbReference type="EMBL" id="QZCW01000001">
    <property type="protein sequence ID" value="MCW5319698.1"/>
    <property type="molecule type" value="Genomic_DNA"/>
</dbReference>
<dbReference type="InterPro" id="IPR047937">
    <property type="entry name" value="Eex_IncN-like"/>
</dbReference>
<keyword evidence="2" id="KW-1185">Reference proteome</keyword>
<evidence type="ECO:0000313" key="2">
    <source>
        <dbReference type="Proteomes" id="UP001208935"/>
    </source>
</evidence>
<name>A0ABT3KN00_9BURK</name>
<dbReference type="NCBIfam" id="NF033894">
    <property type="entry name" value="Eex_IncN"/>
    <property type="match status" value="1"/>
</dbReference>